<dbReference type="RefSeq" id="WP_040745625.1">
    <property type="nucleotide sequence ID" value="NZ_JACHIT010000001.1"/>
</dbReference>
<proteinExistence type="predicted"/>
<keyword evidence="2" id="KW-1185">Reference proteome</keyword>
<evidence type="ECO:0000313" key="2">
    <source>
        <dbReference type="Proteomes" id="UP000540412"/>
    </source>
</evidence>
<gene>
    <name evidence="1" type="ORF">BJY24_001859</name>
</gene>
<comment type="caution">
    <text evidence="1">The sequence shown here is derived from an EMBL/GenBank/DDBJ whole genome shotgun (WGS) entry which is preliminary data.</text>
</comment>
<organism evidence="1 2">
    <name type="scientific">Nocardia transvalensis</name>
    <dbReference type="NCBI Taxonomy" id="37333"/>
    <lineage>
        <taxon>Bacteria</taxon>
        <taxon>Bacillati</taxon>
        <taxon>Actinomycetota</taxon>
        <taxon>Actinomycetes</taxon>
        <taxon>Mycobacteriales</taxon>
        <taxon>Nocardiaceae</taxon>
        <taxon>Nocardia</taxon>
    </lineage>
</organism>
<dbReference type="AlphaFoldDB" id="A0A7W9UHD0"/>
<dbReference type="Proteomes" id="UP000540412">
    <property type="component" value="Unassembled WGS sequence"/>
</dbReference>
<reference evidence="1 2" key="1">
    <citation type="submission" date="2020-08" db="EMBL/GenBank/DDBJ databases">
        <title>Sequencing the genomes of 1000 actinobacteria strains.</title>
        <authorList>
            <person name="Klenk H.-P."/>
        </authorList>
    </citation>
    <scope>NUCLEOTIDE SEQUENCE [LARGE SCALE GENOMIC DNA]</scope>
    <source>
        <strain evidence="1 2">DSM 43582</strain>
    </source>
</reference>
<evidence type="ECO:0000313" key="1">
    <source>
        <dbReference type="EMBL" id="MBB5912992.1"/>
    </source>
</evidence>
<protein>
    <submittedName>
        <fullName evidence="1">Uncharacterized protein</fullName>
    </submittedName>
</protein>
<accession>A0A7W9UHD0</accession>
<dbReference type="EMBL" id="JACHIT010000001">
    <property type="protein sequence ID" value="MBB5912992.1"/>
    <property type="molecule type" value="Genomic_DNA"/>
</dbReference>
<sequence length="106" mass="12281">MGDKSTVALEATDVWYYSHGDEAAFFEWLDKIPAVRSYGGRVNILEIVVETPVDEDSLRELLALCYRYRINMAQLRQLDNSRIGPWFRDPQKYWYEDIFGASPPSG</sequence>
<name>A0A7W9UHD0_9NOCA</name>